<keyword evidence="3" id="KW-1185">Reference proteome</keyword>
<feature type="domain" description="Replication-associated protein G2P N-terminal" evidence="1">
    <location>
        <begin position="8"/>
        <end position="246"/>
    </location>
</feature>
<dbReference type="NCBIfam" id="TIGR01629">
    <property type="entry name" value="rep_II_X"/>
    <property type="match status" value="1"/>
</dbReference>
<evidence type="ECO:0000313" key="3">
    <source>
        <dbReference type="Proteomes" id="UP001168902"/>
    </source>
</evidence>
<reference evidence="2 3" key="1">
    <citation type="submission" date="2023-07" db="EMBL/GenBank/DDBJ databases">
        <title>A novel proteolytic Acinetobacter species.</title>
        <authorList>
            <person name="Nemec A."/>
            <person name="Radolfova-Krizova L."/>
        </authorList>
    </citation>
    <scope>NUCLEOTIDE SEQUENCE [LARGE SCALE GENOMIC DNA]</scope>
    <source>
        <strain evidence="2 3">NIPH 1865</strain>
    </source>
</reference>
<dbReference type="Proteomes" id="UP001168902">
    <property type="component" value="Unassembled WGS sequence"/>
</dbReference>
<name>A0ABT8V098_9GAMM</name>
<gene>
    <name evidence="2" type="ORF">Q3V53_07590</name>
</gene>
<dbReference type="RefSeq" id="WP_302897492.1">
    <property type="nucleotide sequence ID" value="NZ_JAUMJH010000015.1"/>
</dbReference>
<organism evidence="2 3">
    <name type="scientific">Acinetobacter genomosp. 15BJ</name>
    <dbReference type="NCBI Taxonomy" id="106651"/>
    <lineage>
        <taxon>Bacteria</taxon>
        <taxon>Pseudomonadati</taxon>
        <taxon>Pseudomonadota</taxon>
        <taxon>Gammaproteobacteria</taxon>
        <taxon>Moraxellales</taxon>
        <taxon>Moraxellaceae</taxon>
        <taxon>Acinetobacter</taxon>
    </lineage>
</organism>
<dbReference type="InterPro" id="IPR006516">
    <property type="entry name" value="G2P"/>
</dbReference>
<dbReference type="EMBL" id="JAUMJH010000015">
    <property type="protein sequence ID" value="MDO3657065.1"/>
    <property type="molecule type" value="Genomic_DNA"/>
</dbReference>
<dbReference type="Pfam" id="PF05144">
    <property type="entry name" value="Phage_CRI"/>
    <property type="match status" value="1"/>
</dbReference>
<protein>
    <submittedName>
        <fullName evidence="2">Phage/plasmid replication protein, II/X family</fullName>
    </submittedName>
</protein>
<evidence type="ECO:0000259" key="1">
    <source>
        <dbReference type="Pfam" id="PF05144"/>
    </source>
</evidence>
<comment type="caution">
    <text evidence="2">The sequence shown here is derived from an EMBL/GenBank/DDBJ whole genome shotgun (WGS) entry which is preliminary data.</text>
</comment>
<evidence type="ECO:0000313" key="2">
    <source>
        <dbReference type="EMBL" id="MDO3657065.1"/>
    </source>
</evidence>
<dbReference type="InterPro" id="IPR022686">
    <property type="entry name" value="G2P_N"/>
</dbReference>
<proteinExistence type="predicted"/>
<sequence length="332" mass="38864">MYKNKINIDWLDIVVDVNHDPTKLSKGLTIYLDESHDQTKLSKGLIIYLDDNNDFGKVQKSYSPKYIESKNKHILKVKSKNGKLNISGNFYKWLHGQNITGCNSVIDLGLDVVTKFIEMGLVEPTDDQLDMIKKGQYRIYQIHVKQDITFDNKQLALNYLDQLKTGGYYPHKPKTIYQNGVYFGQSSKRWVLGYYHKGKEIDQQRTKKDIVNPELKALADVTIRAEIKIYPNQLKDWDLIFAWQWSDIDNLDMFFKRHLNKLKLPNFNNVIKLSKITNSADRKFYNCLLNGDIDLLYGRSTIHRKRVKFMQDYNINIDNINNKKPKGDVCKN</sequence>
<accession>A0ABT8V098</accession>